<keyword evidence="1" id="KW-0472">Membrane</keyword>
<evidence type="ECO:0008006" key="4">
    <source>
        <dbReference type="Google" id="ProtNLM"/>
    </source>
</evidence>
<keyword evidence="1" id="KW-0812">Transmembrane</keyword>
<name>G8LXT6_ACECE</name>
<feature type="transmembrane region" description="Helical" evidence="1">
    <location>
        <begin position="12"/>
        <end position="34"/>
    </location>
</feature>
<gene>
    <name evidence="2" type="ordered locus">Clocl_2248</name>
</gene>
<evidence type="ECO:0000313" key="2">
    <source>
        <dbReference type="EMBL" id="AEV68839.1"/>
    </source>
</evidence>
<dbReference type="AlphaFoldDB" id="G8LXT6"/>
<keyword evidence="1" id="KW-1133">Transmembrane helix</keyword>
<dbReference type="KEGG" id="ccl:Clocl_2248"/>
<dbReference type="STRING" id="720554.Clocl_2248"/>
<evidence type="ECO:0000313" key="3">
    <source>
        <dbReference type="Proteomes" id="UP000005435"/>
    </source>
</evidence>
<keyword evidence="3" id="KW-1185">Reference proteome</keyword>
<dbReference type="RefSeq" id="WP_014255418.1">
    <property type="nucleotide sequence ID" value="NC_016627.1"/>
</dbReference>
<proteinExistence type="predicted"/>
<reference evidence="2 3" key="2">
    <citation type="journal article" date="2012" name="Stand. Genomic Sci.">
        <title>Complete Genome Sequence of Clostridium clariflavum DSM 19732.</title>
        <authorList>
            <person name="Izquierdo J.A."/>
            <person name="Goodwin L."/>
            <person name="Davenport K.W."/>
            <person name="Teshima H."/>
            <person name="Bruce D."/>
            <person name="Detter C."/>
            <person name="Tapia R."/>
            <person name="Han S."/>
            <person name="Land M."/>
            <person name="Hauser L."/>
            <person name="Jeffries C.D."/>
            <person name="Han J."/>
            <person name="Pitluck S."/>
            <person name="Nolan M."/>
            <person name="Chen A."/>
            <person name="Huntemann M."/>
            <person name="Mavromatis K."/>
            <person name="Mikhailova N."/>
            <person name="Liolios K."/>
            <person name="Woyke T."/>
            <person name="Lynd L.R."/>
        </authorList>
    </citation>
    <scope>NUCLEOTIDE SEQUENCE [LARGE SCALE GENOMIC DNA]</scope>
    <source>
        <strain evidence="3">DSM 19732 / NBRC 101661 / EBR45</strain>
    </source>
</reference>
<dbReference type="Proteomes" id="UP000005435">
    <property type="component" value="Chromosome"/>
</dbReference>
<accession>G8LXT6</accession>
<reference evidence="3" key="1">
    <citation type="submission" date="2011-12" db="EMBL/GenBank/DDBJ databases">
        <title>Complete sequence of Clostridium clariflavum DSM 19732.</title>
        <authorList>
            <consortium name="US DOE Joint Genome Institute"/>
            <person name="Lucas S."/>
            <person name="Han J."/>
            <person name="Lapidus A."/>
            <person name="Cheng J.-F."/>
            <person name="Goodwin L."/>
            <person name="Pitluck S."/>
            <person name="Peters L."/>
            <person name="Teshima H."/>
            <person name="Detter J.C."/>
            <person name="Han C."/>
            <person name="Tapia R."/>
            <person name="Land M."/>
            <person name="Hauser L."/>
            <person name="Kyrpides N."/>
            <person name="Ivanova N."/>
            <person name="Pagani I."/>
            <person name="Kitzmiller T."/>
            <person name="Lynd L."/>
            <person name="Izquierdo J."/>
            <person name="Woyke T."/>
        </authorList>
    </citation>
    <scope>NUCLEOTIDE SEQUENCE [LARGE SCALE GENOMIC DNA]</scope>
    <source>
        <strain evidence="3">DSM 19732 / NBRC 101661 / EBR45</strain>
    </source>
</reference>
<evidence type="ECO:0000256" key="1">
    <source>
        <dbReference type="SAM" id="Phobius"/>
    </source>
</evidence>
<dbReference type="OrthoDB" id="1739449at2"/>
<dbReference type="eggNOG" id="ENOG5032X7N">
    <property type="taxonomic scope" value="Bacteria"/>
</dbReference>
<protein>
    <recommendedName>
        <fullName evidence="4">PsbP C-terminal domain-containing protein</fullName>
    </recommendedName>
</protein>
<organism evidence="2 3">
    <name type="scientific">Acetivibrio clariflavus (strain DSM 19732 / NBRC 101661 / EBR45)</name>
    <name type="common">Clostridium clariflavum</name>
    <dbReference type="NCBI Taxonomy" id="720554"/>
    <lineage>
        <taxon>Bacteria</taxon>
        <taxon>Bacillati</taxon>
        <taxon>Bacillota</taxon>
        <taxon>Clostridia</taxon>
        <taxon>Eubacteriales</taxon>
        <taxon>Oscillospiraceae</taxon>
        <taxon>Acetivibrio</taxon>
    </lineage>
</organism>
<sequence length="230" mass="27570" precursor="true">MYIIYIRNYKKKLLYLFLIILLWTAMFFAASVFIGRTFAYNLTINDYLSFSYPLQYTIEDIFINEKVQGNTIEANYNIAHHIPLKFSTYKSIEGKFSFDYPTAFELKEQYFSGAEILYHIGFKDKNKPIHGFVQVWSLPYSLEEFLEKSKATSMQNFINFTSQPITVDNSKGVFWRYSILTDSDMNYRGLEVFWKKDDKMYRISYFVPENQWNEKEYETFLKIVNSFKTY</sequence>
<dbReference type="EMBL" id="CP003065">
    <property type="protein sequence ID" value="AEV68839.1"/>
    <property type="molecule type" value="Genomic_DNA"/>
</dbReference>
<dbReference type="HOGENOM" id="CLU_1223045_0_0_9"/>